<dbReference type="Gene3D" id="1.20.970.10">
    <property type="entry name" value="Transferase, Pyrimidine Nucleoside Phosphorylase, Chain C"/>
    <property type="match status" value="1"/>
</dbReference>
<accession>A0A934PTJ2</accession>
<dbReference type="InterPro" id="IPR000053">
    <property type="entry name" value="Thymidine/pyrmidine_PPase"/>
</dbReference>
<evidence type="ECO:0000256" key="1">
    <source>
        <dbReference type="ARBA" id="ARBA00011892"/>
    </source>
</evidence>
<dbReference type="PANTHER" id="PTHR10515:SF0">
    <property type="entry name" value="THYMIDINE PHOSPHORYLASE"/>
    <property type="match status" value="1"/>
</dbReference>
<dbReference type="InterPro" id="IPR036320">
    <property type="entry name" value="Glycosyl_Trfase_fam3_N_dom_sf"/>
</dbReference>
<dbReference type="EMBL" id="JAEHFW010000001">
    <property type="protein sequence ID" value="MBK0379322.1"/>
    <property type="molecule type" value="Genomic_DNA"/>
</dbReference>
<feature type="domain" description="Glycosyl transferase family 3" evidence="5">
    <location>
        <begin position="184"/>
        <end position="323"/>
    </location>
</feature>
<dbReference type="PANTHER" id="PTHR10515">
    <property type="entry name" value="THYMIDINE PHOSPHORYLASE"/>
    <property type="match status" value="1"/>
</dbReference>
<dbReference type="GO" id="GO:0006206">
    <property type="term" value="P:pyrimidine nucleobase metabolic process"/>
    <property type="evidence" value="ECO:0007669"/>
    <property type="project" value="InterPro"/>
</dbReference>
<proteinExistence type="predicted"/>
<dbReference type="SUPFAM" id="SSF52418">
    <property type="entry name" value="Nucleoside phosphorylase/phosphoribosyltransferase catalytic domain"/>
    <property type="match status" value="1"/>
</dbReference>
<dbReference type="GO" id="GO:0005829">
    <property type="term" value="C:cytosol"/>
    <property type="evidence" value="ECO:0007669"/>
    <property type="project" value="TreeGrafter"/>
</dbReference>
<dbReference type="SUPFAM" id="SSF54680">
    <property type="entry name" value="Pyrimidine nucleoside phosphorylase C-terminal domain"/>
    <property type="match status" value="1"/>
</dbReference>
<dbReference type="SUPFAM" id="SSF47648">
    <property type="entry name" value="Nucleoside phosphorylase/phosphoribosyltransferase N-terminal domain"/>
    <property type="match status" value="1"/>
</dbReference>
<reference evidence="6" key="1">
    <citation type="submission" date="2020-12" db="EMBL/GenBank/DDBJ databases">
        <title>Bacterial novel species Mucilaginibacter sp. SD-g isolated from soil.</title>
        <authorList>
            <person name="Jung H.-Y."/>
        </authorList>
    </citation>
    <scope>NUCLEOTIDE SEQUENCE</scope>
    <source>
        <strain evidence="6">SD-g</strain>
    </source>
</reference>
<evidence type="ECO:0000256" key="3">
    <source>
        <dbReference type="ARBA" id="ARBA00022679"/>
    </source>
</evidence>
<gene>
    <name evidence="6" type="ORF">I5M19_08395</name>
</gene>
<dbReference type="Pfam" id="PF00591">
    <property type="entry name" value="Glycos_transf_3"/>
    <property type="match status" value="1"/>
</dbReference>
<dbReference type="Proteomes" id="UP000613193">
    <property type="component" value="Unassembled WGS sequence"/>
</dbReference>
<dbReference type="InterPro" id="IPR036566">
    <property type="entry name" value="PYNP-like_C_sf"/>
</dbReference>
<evidence type="ECO:0000259" key="5">
    <source>
        <dbReference type="Pfam" id="PF00591"/>
    </source>
</evidence>
<comment type="caution">
    <text evidence="6">The sequence shown here is derived from an EMBL/GenBank/DDBJ whole genome shotgun (WGS) entry which is preliminary data.</text>
</comment>
<keyword evidence="3" id="KW-0808">Transferase</keyword>
<name>A0A934PTJ2_9SPHI</name>
<dbReference type="Gene3D" id="3.40.1030.10">
    <property type="entry name" value="Nucleoside phosphorylase/phosphoribosyltransferase catalytic domain"/>
    <property type="match status" value="1"/>
</dbReference>
<dbReference type="GO" id="GO:0006213">
    <property type="term" value="P:pyrimidine nucleoside metabolic process"/>
    <property type="evidence" value="ECO:0007669"/>
    <property type="project" value="InterPro"/>
</dbReference>
<comment type="catalytic activity">
    <reaction evidence="4">
        <text>thymidine + phosphate = 2-deoxy-alpha-D-ribose 1-phosphate + thymine</text>
        <dbReference type="Rhea" id="RHEA:16037"/>
        <dbReference type="ChEBI" id="CHEBI:17748"/>
        <dbReference type="ChEBI" id="CHEBI:17821"/>
        <dbReference type="ChEBI" id="CHEBI:43474"/>
        <dbReference type="ChEBI" id="CHEBI:57259"/>
        <dbReference type="EC" id="2.4.2.4"/>
    </reaction>
</comment>
<evidence type="ECO:0000256" key="4">
    <source>
        <dbReference type="ARBA" id="ARBA00048550"/>
    </source>
</evidence>
<protein>
    <recommendedName>
        <fullName evidence="1">thymidine phosphorylase</fullName>
        <ecNumber evidence="1">2.4.2.4</ecNumber>
    </recommendedName>
</protein>
<dbReference type="InterPro" id="IPR035902">
    <property type="entry name" value="Nuc_phospho_transferase"/>
</dbReference>
<dbReference type="GO" id="GO:0009032">
    <property type="term" value="F:thymidine phosphorylase activity"/>
    <property type="evidence" value="ECO:0007669"/>
    <property type="project" value="UniProtKB-EC"/>
</dbReference>
<dbReference type="InterPro" id="IPR000312">
    <property type="entry name" value="Glycosyl_Trfase_fam3"/>
</dbReference>
<dbReference type="GO" id="GO:0004645">
    <property type="term" value="F:1,4-alpha-oligoglucan phosphorylase activity"/>
    <property type="evidence" value="ECO:0007669"/>
    <property type="project" value="InterPro"/>
</dbReference>
<keyword evidence="2" id="KW-0328">Glycosyltransferase</keyword>
<dbReference type="AlphaFoldDB" id="A0A934PTJ2"/>
<sequence length="504" mass="56238">MTELFEVFRAIDQGKTISEPALNKLFAIPNIKDFQLTAVAAQLYLRGELSTTEEAFTSKILTDKELFNEGLTKKIFLGEFISEKDWQPLIKEICADTVDREKLAVLLSVIKYKGLTEGSISTMTLAMWHSGNTYDYRGMNRLGYKKVIRRYPTGALSEKIALIMPSLLMAFARQIPIISPFTIGRSLAFTGGTWDKLSAIKGFKFPEQGEETVKMLVKCGISMTVTGANYNPADDFLYPFRSLTHTVNSFPLIVSSIASKQLAVPADALLLDVRYGEGAFLVDREEASALASSIAAILKDQNICCQSCFTISNQPTGAAIGNYWEILEAVNLMGGRNYLTGRLNLAGLAEQKALVIQMTAQLIKITFPELDENDLYKMADEFFETGEVLKNFRFLLACHGVKQIESDRLFADAQPSSYMETSIYAEHSGVLNQIHQQKLGSFVNFELGGGQNQFFGIDQERQSGLILTKRLNDPVREGEVLAIIFHHQPIDQRLLESSLYFNIN</sequence>
<keyword evidence="7" id="KW-1185">Reference proteome</keyword>
<organism evidence="6 7">
    <name type="scientific">Mucilaginibacter segetis</name>
    <dbReference type="NCBI Taxonomy" id="2793071"/>
    <lineage>
        <taxon>Bacteria</taxon>
        <taxon>Pseudomonadati</taxon>
        <taxon>Bacteroidota</taxon>
        <taxon>Sphingobacteriia</taxon>
        <taxon>Sphingobacteriales</taxon>
        <taxon>Sphingobacteriaceae</taxon>
        <taxon>Mucilaginibacter</taxon>
    </lineage>
</organism>
<evidence type="ECO:0000256" key="2">
    <source>
        <dbReference type="ARBA" id="ARBA00022676"/>
    </source>
</evidence>
<dbReference type="EC" id="2.4.2.4" evidence="1"/>
<dbReference type="RefSeq" id="WP_200065756.1">
    <property type="nucleotide sequence ID" value="NZ_JAEHFW010000001.1"/>
</dbReference>
<dbReference type="Gene3D" id="3.90.1170.30">
    <property type="entry name" value="Pyrimidine nucleoside phosphorylase-like, C-terminal domain"/>
    <property type="match status" value="1"/>
</dbReference>
<evidence type="ECO:0000313" key="7">
    <source>
        <dbReference type="Proteomes" id="UP000613193"/>
    </source>
</evidence>
<evidence type="ECO:0000313" key="6">
    <source>
        <dbReference type="EMBL" id="MBK0379322.1"/>
    </source>
</evidence>